<evidence type="ECO:0000256" key="2">
    <source>
        <dbReference type="ARBA" id="ARBA00008010"/>
    </source>
</evidence>
<dbReference type="PROSITE" id="PS00847">
    <property type="entry name" value="MCM_1"/>
    <property type="match status" value="1"/>
</dbReference>
<comment type="function">
    <text evidence="16">Acts as component of the MCM2-7 complex (MCM complex) which is the replicative helicase essential for 'once per cell cycle' DNA replication initiation and elongation in eukaryotic cells. The active ATPase sites in the MCM2-7 ring are formed through the interaction surfaces of two neighboring subunits such that a critical structure of a conserved arginine finger motif is provided in trans relative to the ATP-binding site of the Walker A box of the adjacent subunit. The six ATPase active sites, however, are likely to contribute differentially to the complex helicase activity.</text>
</comment>
<evidence type="ECO:0000256" key="3">
    <source>
        <dbReference type="ARBA" id="ARBA00010077"/>
    </source>
</evidence>
<organism evidence="19 20">
    <name type="scientific">Umbelopsis vinacea</name>
    <dbReference type="NCBI Taxonomy" id="44442"/>
    <lineage>
        <taxon>Eukaryota</taxon>
        <taxon>Fungi</taxon>
        <taxon>Fungi incertae sedis</taxon>
        <taxon>Mucoromycota</taxon>
        <taxon>Mucoromycotina</taxon>
        <taxon>Umbelopsidomycetes</taxon>
        <taxon>Umbelopsidales</taxon>
        <taxon>Umbelopsidaceae</taxon>
        <taxon>Umbelopsis</taxon>
    </lineage>
</organism>
<comment type="subcellular location">
    <subcellularLocation>
        <location evidence="1 16">Nucleus</location>
    </subcellularLocation>
</comment>
<keyword evidence="6 16" id="KW-0235">DNA replication</keyword>
<dbReference type="Pfam" id="PF04939">
    <property type="entry name" value="RRS1"/>
    <property type="match status" value="1"/>
</dbReference>
<dbReference type="GO" id="GO:0006270">
    <property type="term" value="P:DNA replication initiation"/>
    <property type="evidence" value="ECO:0007669"/>
    <property type="project" value="UniProtKB-UniRule"/>
</dbReference>
<evidence type="ECO:0000313" key="19">
    <source>
        <dbReference type="EMBL" id="KAG2183852.1"/>
    </source>
</evidence>
<dbReference type="InterPro" id="IPR008049">
    <property type="entry name" value="MCM6"/>
</dbReference>
<dbReference type="SMART" id="SM00350">
    <property type="entry name" value="MCM"/>
    <property type="match status" value="1"/>
</dbReference>
<name>A0A8H7Q0I8_9FUNG</name>
<keyword evidence="8 16" id="KW-0378">Hydrolase</keyword>
<dbReference type="FunFam" id="3.40.50.300:FF:000115">
    <property type="entry name" value="DNA helicase"/>
    <property type="match status" value="1"/>
</dbReference>
<dbReference type="InterPro" id="IPR027925">
    <property type="entry name" value="MCM_N"/>
</dbReference>
<evidence type="ECO:0000256" key="13">
    <source>
        <dbReference type="ARBA" id="ARBA00023306"/>
    </source>
</evidence>
<keyword evidence="13 16" id="KW-0131">Cell cycle</keyword>
<dbReference type="InterPro" id="IPR041562">
    <property type="entry name" value="MCM_lid"/>
</dbReference>
<keyword evidence="12" id="KW-0539">Nucleus</keyword>
<dbReference type="PRINTS" id="PR01657">
    <property type="entry name" value="MCMFAMILY"/>
</dbReference>
<evidence type="ECO:0000256" key="12">
    <source>
        <dbReference type="ARBA" id="ARBA00023242"/>
    </source>
</evidence>
<dbReference type="Pfam" id="PF17855">
    <property type="entry name" value="MCM_lid"/>
    <property type="match status" value="1"/>
</dbReference>
<dbReference type="PRINTS" id="PR01662">
    <property type="entry name" value="MCMPROTEIN6"/>
</dbReference>
<dbReference type="PROSITE" id="PS50051">
    <property type="entry name" value="MCM_2"/>
    <property type="match status" value="1"/>
</dbReference>
<dbReference type="InterPro" id="IPR031327">
    <property type="entry name" value="MCM"/>
</dbReference>
<dbReference type="InterPro" id="IPR012340">
    <property type="entry name" value="NA-bd_OB-fold"/>
</dbReference>
<dbReference type="InterPro" id="IPR001208">
    <property type="entry name" value="MCM_dom"/>
</dbReference>
<evidence type="ECO:0000259" key="18">
    <source>
        <dbReference type="PROSITE" id="PS50051"/>
    </source>
</evidence>
<dbReference type="Gene3D" id="2.40.50.140">
    <property type="entry name" value="Nucleic acid-binding proteins"/>
    <property type="match status" value="1"/>
</dbReference>
<comment type="caution">
    <text evidence="19">The sequence shown here is derived from an EMBL/GenBank/DDBJ whole genome shotgun (WGS) entry which is preliminary data.</text>
</comment>
<dbReference type="SUPFAM" id="SSF52540">
    <property type="entry name" value="P-loop containing nucleoside triphosphate hydrolases"/>
    <property type="match status" value="1"/>
</dbReference>
<dbReference type="GO" id="GO:0000727">
    <property type="term" value="P:double-strand break repair via break-induced replication"/>
    <property type="evidence" value="ECO:0007669"/>
    <property type="project" value="TreeGrafter"/>
</dbReference>
<evidence type="ECO:0000256" key="16">
    <source>
        <dbReference type="RuleBase" id="RU368064"/>
    </source>
</evidence>
<proteinExistence type="inferred from homology"/>
<dbReference type="GO" id="GO:0043596">
    <property type="term" value="C:nuclear replication fork"/>
    <property type="evidence" value="ECO:0007669"/>
    <property type="project" value="UniProtKB-ARBA"/>
</dbReference>
<dbReference type="GO" id="GO:0005656">
    <property type="term" value="C:nuclear pre-replicative complex"/>
    <property type="evidence" value="ECO:0007669"/>
    <property type="project" value="UniProtKB-ARBA"/>
</dbReference>
<dbReference type="Proteomes" id="UP000612746">
    <property type="component" value="Unassembled WGS sequence"/>
</dbReference>
<evidence type="ECO:0000256" key="11">
    <source>
        <dbReference type="ARBA" id="ARBA00023125"/>
    </source>
</evidence>
<keyword evidence="7 15" id="KW-0547">Nucleotide-binding</keyword>
<dbReference type="InterPro" id="IPR027417">
    <property type="entry name" value="P-loop_NTPase"/>
</dbReference>
<dbReference type="InterPro" id="IPR007023">
    <property type="entry name" value="Ribosom_reg"/>
</dbReference>
<keyword evidence="5" id="KW-0690">Ribosome biogenesis</keyword>
<evidence type="ECO:0000256" key="15">
    <source>
        <dbReference type="RuleBase" id="RU004070"/>
    </source>
</evidence>
<evidence type="ECO:0000256" key="1">
    <source>
        <dbReference type="ARBA" id="ARBA00004123"/>
    </source>
</evidence>
<dbReference type="GO" id="GO:0005524">
    <property type="term" value="F:ATP binding"/>
    <property type="evidence" value="ECO:0007669"/>
    <property type="project" value="UniProtKB-UniRule"/>
</dbReference>
<feature type="domain" description="MCM C-terminal AAA(+) ATPase" evidence="18">
    <location>
        <begin position="709"/>
        <end position="915"/>
    </location>
</feature>
<dbReference type="FunFam" id="1.20.58.870:FF:000002">
    <property type="entry name" value="DNA helicase"/>
    <property type="match status" value="1"/>
</dbReference>
<keyword evidence="9 16" id="KW-0347">Helicase</keyword>
<evidence type="ECO:0000256" key="7">
    <source>
        <dbReference type="ARBA" id="ARBA00022741"/>
    </source>
</evidence>
<dbReference type="GO" id="GO:0042254">
    <property type="term" value="P:ribosome biogenesis"/>
    <property type="evidence" value="ECO:0007669"/>
    <property type="project" value="UniProtKB-KW"/>
</dbReference>
<dbReference type="PANTHER" id="PTHR11630">
    <property type="entry name" value="DNA REPLICATION LICENSING FACTOR MCM FAMILY MEMBER"/>
    <property type="match status" value="1"/>
</dbReference>
<dbReference type="GO" id="GO:1902969">
    <property type="term" value="P:mitotic DNA replication"/>
    <property type="evidence" value="ECO:0007669"/>
    <property type="project" value="TreeGrafter"/>
</dbReference>
<dbReference type="GO" id="GO:0042555">
    <property type="term" value="C:MCM complex"/>
    <property type="evidence" value="ECO:0007669"/>
    <property type="project" value="UniProtKB-UniRule"/>
</dbReference>
<evidence type="ECO:0000256" key="10">
    <source>
        <dbReference type="ARBA" id="ARBA00022840"/>
    </source>
</evidence>
<evidence type="ECO:0000256" key="14">
    <source>
        <dbReference type="ARBA" id="ARBA00073495"/>
    </source>
</evidence>
<dbReference type="GO" id="GO:0003697">
    <property type="term" value="F:single-stranded DNA binding"/>
    <property type="evidence" value="ECO:0007669"/>
    <property type="project" value="TreeGrafter"/>
</dbReference>
<comment type="similarity">
    <text evidence="3">Belongs to the RRS1 family.</text>
</comment>
<dbReference type="GO" id="GO:0016787">
    <property type="term" value="F:hydrolase activity"/>
    <property type="evidence" value="ECO:0007669"/>
    <property type="project" value="UniProtKB-KW"/>
</dbReference>
<dbReference type="InterPro" id="IPR033762">
    <property type="entry name" value="MCM_OB"/>
</dbReference>
<dbReference type="OrthoDB" id="1744952at2759"/>
<evidence type="ECO:0000256" key="4">
    <source>
        <dbReference type="ARBA" id="ARBA00012551"/>
    </source>
</evidence>
<evidence type="ECO:0000256" key="17">
    <source>
        <dbReference type="SAM" id="MobiDB-lite"/>
    </source>
</evidence>
<evidence type="ECO:0000256" key="8">
    <source>
        <dbReference type="ARBA" id="ARBA00022801"/>
    </source>
</evidence>
<comment type="catalytic activity">
    <reaction evidence="16">
        <text>ATP + H2O = ADP + phosphate + H(+)</text>
        <dbReference type="Rhea" id="RHEA:13065"/>
        <dbReference type="ChEBI" id="CHEBI:15377"/>
        <dbReference type="ChEBI" id="CHEBI:15378"/>
        <dbReference type="ChEBI" id="CHEBI:30616"/>
        <dbReference type="ChEBI" id="CHEBI:43474"/>
        <dbReference type="ChEBI" id="CHEBI:456216"/>
        <dbReference type="EC" id="3.6.4.12"/>
    </reaction>
</comment>
<dbReference type="PANTHER" id="PTHR11630:SF43">
    <property type="entry name" value="DNA REPLICATION LICENSING FACTOR MCM6"/>
    <property type="match status" value="1"/>
</dbReference>
<dbReference type="Gene3D" id="1.20.58.870">
    <property type="match status" value="1"/>
</dbReference>
<dbReference type="EMBL" id="JAEPRA010000006">
    <property type="protein sequence ID" value="KAG2183852.1"/>
    <property type="molecule type" value="Genomic_DNA"/>
</dbReference>
<comment type="subunit">
    <text evidence="16">Component of the MCM2-7 complex.</text>
</comment>
<dbReference type="GO" id="GO:0097373">
    <property type="term" value="C:MCM core complex"/>
    <property type="evidence" value="ECO:0007669"/>
    <property type="project" value="UniProtKB-ARBA"/>
</dbReference>
<dbReference type="Pfam" id="PF18263">
    <property type="entry name" value="WHD_MCM6"/>
    <property type="match status" value="1"/>
</dbReference>
<dbReference type="EC" id="3.6.4.12" evidence="4 16"/>
<feature type="region of interest" description="Disordered" evidence="17">
    <location>
        <begin position="160"/>
        <end position="201"/>
    </location>
</feature>
<evidence type="ECO:0000256" key="6">
    <source>
        <dbReference type="ARBA" id="ARBA00022705"/>
    </source>
</evidence>
<dbReference type="Gene3D" id="3.40.50.300">
    <property type="entry name" value="P-loop containing nucleotide triphosphate hydrolases"/>
    <property type="match status" value="1"/>
</dbReference>
<keyword evidence="10 15" id="KW-0067">ATP-binding</keyword>
<evidence type="ECO:0000256" key="5">
    <source>
        <dbReference type="ARBA" id="ARBA00022517"/>
    </source>
</evidence>
<feature type="compositionally biased region" description="Basic and acidic residues" evidence="17">
    <location>
        <begin position="163"/>
        <end position="176"/>
    </location>
</feature>
<reference evidence="19" key="1">
    <citation type="submission" date="2020-12" db="EMBL/GenBank/DDBJ databases">
        <title>Metabolic potential, ecology and presence of endohyphal bacteria is reflected in genomic diversity of Mucoromycotina.</title>
        <authorList>
            <person name="Muszewska A."/>
            <person name="Okrasinska A."/>
            <person name="Steczkiewicz K."/>
            <person name="Drgas O."/>
            <person name="Orlowska M."/>
            <person name="Perlinska-Lenart U."/>
            <person name="Aleksandrzak-Piekarczyk T."/>
            <person name="Szatraj K."/>
            <person name="Zielenkiewicz U."/>
            <person name="Pilsyk S."/>
            <person name="Malc E."/>
            <person name="Mieczkowski P."/>
            <person name="Kruszewska J.S."/>
            <person name="Biernat P."/>
            <person name="Pawlowska J."/>
        </authorList>
    </citation>
    <scope>NUCLEOTIDE SEQUENCE</scope>
    <source>
        <strain evidence="19">WA0000051536</strain>
    </source>
</reference>
<accession>A0A8H7Q0I8</accession>
<evidence type="ECO:0000256" key="9">
    <source>
        <dbReference type="ARBA" id="ARBA00022806"/>
    </source>
</evidence>
<dbReference type="GO" id="GO:1990518">
    <property type="term" value="F:single-stranded 3'-5' DNA helicase activity"/>
    <property type="evidence" value="ECO:0007669"/>
    <property type="project" value="TreeGrafter"/>
</dbReference>
<protein>
    <recommendedName>
        <fullName evidence="14 16">DNA replication licensing factor MCM6</fullName>
        <ecNumber evidence="4 16">3.6.4.12</ecNumber>
    </recommendedName>
</protein>
<dbReference type="Gene3D" id="2.20.28.10">
    <property type="match status" value="1"/>
</dbReference>
<evidence type="ECO:0000313" key="20">
    <source>
        <dbReference type="Proteomes" id="UP000612746"/>
    </source>
</evidence>
<dbReference type="Pfam" id="PF14551">
    <property type="entry name" value="MCM_N"/>
    <property type="match status" value="1"/>
</dbReference>
<dbReference type="FunFam" id="2.20.28.10:FF:000003">
    <property type="entry name" value="DNA helicase"/>
    <property type="match status" value="1"/>
</dbReference>
<dbReference type="InterPro" id="IPR041024">
    <property type="entry name" value="Mcm6_C"/>
</dbReference>
<dbReference type="CDD" id="cd17757">
    <property type="entry name" value="MCM6"/>
    <property type="match status" value="1"/>
</dbReference>
<dbReference type="InterPro" id="IPR018525">
    <property type="entry name" value="MCM_CS"/>
</dbReference>
<keyword evidence="20" id="KW-1185">Reference proteome</keyword>
<dbReference type="SUPFAM" id="SSF50249">
    <property type="entry name" value="Nucleic acid-binding proteins"/>
    <property type="match status" value="1"/>
</dbReference>
<dbReference type="AlphaFoldDB" id="A0A8H7Q0I8"/>
<dbReference type="GO" id="GO:0031261">
    <property type="term" value="C:DNA replication preinitiation complex"/>
    <property type="evidence" value="ECO:0007669"/>
    <property type="project" value="UniProtKB-ARBA"/>
</dbReference>
<dbReference type="GO" id="GO:0006279">
    <property type="term" value="P:premeiotic DNA replication"/>
    <property type="evidence" value="ECO:0007669"/>
    <property type="project" value="UniProtKB-ARBA"/>
</dbReference>
<comment type="similarity">
    <text evidence="2 15">Belongs to the MCM family.</text>
</comment>
<dbReference type="Pfam" id="PF00493">
    <property type="entry name" value="MCM"/>
    <property type="match status" value="1"/>
</dbReference>
<feature type="region of interest" description="Disordered" evidence="17">
    <location>
        <begin position="307"/>
        <end position="342"/>
    </location>
</feature>
<keyword evidence="11 15" id="KW-0238">DNA-binding</keyword>
<dbReference type="Gene3D" id="3.30.1640.10">
    <property type="entry name" value="mini-chromosome maintenance (MCM) complex, chain A, domain 1"/>
    <property type="match status" value="1"/>
</dbReference>
<gene>
    <name evidence="19" type="ORF">INT44_008863</name>
</gene>
<dbReference type="Pfam" id="PF17207">
    <property type="entry name" value="MCM_OB"/>
    <property type="match status" value="1"/>
</dbReference>
<sequence length="1184" mass="134170">MDVSSALEAHQNKFKSIQVEKLVPVEFDLNLLAAFDSNAIDAQKLSSKKEEYLKGLNRDNAQLLFNEIFKLPVESTDAGLLAKLPSQTYILPREKPLPKEKPMTRWEKFAKIKGIQKQKKDRMVFDEATEKYVPTWGYAGGKKDATKDWLLEVPSNVDPMEDQYAKKRDEKKERVDKNKKRQKRNEEEASATNKGMDPRQVKKKQLQEAIAVTKQSTASYGRFDKKIDGEPKMKGMKRQFAPNITDGKVEKQATLDILNKVVGKNGEVLNVTKAVRQHKKARKDASHHLAMAELSSDRIIDNILDSQLGSERDGEETASQAGKQMGDVVMGDEPAPGPRRVGFDPTSISKVVDQTALLVMESFEKFLESYKENIPTHLASQSRWYGIPYMMQLEQLRDDEMHTVYVDFEHVQKSDEALAEALIEQYYRFLPYLRRSVQNLVRKHFPEYLHINSSSIDPMASETKREFSVAFYGLPVIHRIRELKTDKIGQLISLSGTVTRTTEVRPELVYATFTCNLCQKVYRDVEQQFKYTEPTACYTDTCGNRSEWTLNVEQSKFWDWQKVRIQENSSEIPTGSMPRTLDIIVRNEMVERAKAGDKCILTGTLIVLPDIGAFKTPGVKVESERDSTMRSKEGFGSEGVSGLKALGVRDLTYKLAFLACMVQSASSRTSTVNMHADDNGEEDQQQFLESLSQEEIDELRSMVNMERGIYGKLVNSIAPTVFGHDTIKRGILLQLMGGVHKKTPEGMHLRGDINVCIVGDPSTSKSQFLKYVCSFMPRSVYTSGKASSAAGLTASVVKDEETGEFSIEAGALMLADNGICAIDEFDKMDLKDQVAIHEAMEQQTISIAKAGIQATLNARTSILAAANPVGGRYNKKMTLKQNVNMSAPIMSRFDLFFVVLDDCNEVTDFNIARHIVSVHRLRDDFIQPEFSTAQLQRYIRYARTFRPKLTPEAAKKLAEYYRDLRADDSQGVAKNSYRITVRQLESMIRLSEAIARVYCREEITEAYVSEAYSLLQKSIIRVEQDDVEIEEFDTMDGQLDEMMSAAEAVNSNMQGLSINEDSAAAHSEQPNGKIRIEWERFEQIKLMIALKLREVQERSDSGMKRSELVLWYLEQREDDMDSEADYEREKTIIEKVIKKLVKTGETLIEIRGTTYQENDESAVQTGDDSDPTIMLHPNCTLLDQ</sequence>